<dbReference type="Proteomes" id="UP000244248">
    <property type="component" value="Unassembled WGS sequence"/>
</dbReference>
<sequence>MLDDDIRILVAQWRSLATYPLLVAALTCSAKCAHAADNSTATPRWNYRDYLLYSAPPSPAMFGHPQNMTQISIGQILQQRNINSGGAARNLLLSAGFDTRADWESIRYGLGFFTNLPEAGQFHFNLYVRANAKRPGFRWQLQPTGLPIVSESGHQNWSVGGYVDYSRAQRGQSTRVGVAPQLILNLSPTLHVPGDAQASIQYAYWRSTLDDDAPQGRALQMALRWRF</sequence>
<dbReference type="EMBL" id="QANS01000008">
    <property type="protein sequence ID" value="PTU29047.1"/>
    <property type="molecule type" value="Genomic_DNA"/>
</dbReference>
<dbReference type="SUPFAM" id="SSF111364">
    <property type="entry name" value="Tsx-like channel"/>
    <property type="match status" value="1"/>
</dbReference>
<protein>
    <recommendedName>
        <fullName evidence="4">DUF2490 domain-containing protein</fullName>
    </recommendedName>
</protein>
<feature type="chain" id="PRO_5015519003" description="DUF2490 domain-containing protein" evidence="1">
    <location>
        <begin position="36"/>
        <end position="227"/>
    </location>
</feature>
<name>A0A2T5MBF0_9GAMM</name>
<organism evidence="2 3">
    <name type="scientific">Stenotrophobium rhamnosiphilum</name>
    <dbReference type="NCBI Taxonomy" id="2029166"/>
    <lineage>
        <taxon>Bacteria</taxon>
        <taxon>Pseudomonadati</taxon>
        <taxon>Pseudomonadota</taxon>
        <taxon>Gammaproteobacteria</taxon>
        <taxon>Nevskiales</taxon>
        <taxon>Nevskiaceae</taxon>
        <taxon>Stenotrophobium</taxon>
    </lineage>
</organism>
<accession>A0A2T5MBF0</accession>
<gene>
    <name evidence="2" type="ORF">CJD38_16935</name>
</gene>
<dbReference type="InterPro" id="IPR036777">
    <property type="entry name" value="Channel_Tsx-like_sf"/>
</dbReference>
<evidence type="ECO:0008006" key="4">
    <source>
        <dbReference type="Google" id="ProtNLM"/>
    </source>
</evidence>
<comment type="caution">
    <text evidence="2">The sequence shown here is derived from an EMBL/GenBank/DDBJ whole genome shotgun (WGS) entry which is preliminary data.</text>
</comment>
<dbReference type="GO" id="GO:0009279">
    <property type="term" value="C:cell outer membrane"/>
    <property type="evidence" value="ECO:0007669"/>
    <property type="project" value="InterPro"/>
</dbReference>
<dbReference type="RefSeq" id="WP_107941578.1">
    <property type="nucleotide sequence ID" value="NZ_QANS01000008.1"/>
</dbReference>
<dbReference type="AlphaFoldDB" id="A0A2T5MBF0"/>
<evidence type="ECO:0000313" key="3">
    <source>
        <dbReference type="Proteomes" id="UP000244248"/>
    </source>
</evidence>
<keyword evidence="3" id="KW-1185">Reference proteome</keyword>
<reference evidence="2 3" key="1">
    <citation type="submission" date="2018-04" db="EMBL/GenBank/DDBJ databases">
        <title>Novel species isolated from glacier.</title>
        <authorList>
            <person name="Liu Q."/>
            <person name="Xin Y.-H."/>
        </authorList>
    </citation>
    <scope>NUCLEOTIDE SEQUENCE [LARGE SCALE GENOMIC DNA]</scope>
    <source>
        <strain evidence="2 3">GT1R17</strain>
    </source>
</reference>
<dbReference type="OrthoDB" id="104801at2"/>
<keyword evidence="1" id="KW-0732">Signal</keyword>
<proteinExistence type="predicted"/>
<evidence type="ECO:0000313" key="2">
    <source>
        <dbReference type="EMBL" id="PTU29047.1"/>
    </source>
</evidence>
<feature type="signal peptide" evidence="1">
    <location>
        <begin position="1"/>
        <end position="35"/>
    </location>
</feature>
<evidence type="ECO:0000256" key="1">
    <source>
        <dbReference type="SAM" id="SignalP"/>
    </source>
</evidence>